<reference evidence="3 4" key="1">
    <citation type="submission" date="2020-07" db="EMBL/GenBank/DDBJ databases">
        <title>Sequencing the genomes of 1000 actinobacteria strains.</title>
        <authorList>
            <person name="Klenk H.-P."/>
        </authorList>
    </citation>
    <scope>NUCLEOTIDE SEQUENCE [LARGE SCALE GENOMIC DNA]</scope>
    <source>
        <strain evidence="3 4">DSM 26474</strain>
    </source>
</reference>
<sequence>MEWVDRIGVAFWVIVLVAVLVVFAVVAWRLIRMAAAARRGDFSTGRARGRAPGTASSRSPSARGSSLRPDTTPGAYLLDDTTPPADAPSVATPPTADQDDEAR</sequence>
<evidence type="ECO:0000313" key="3">
    <source>
        <dbReference type="EMBL" id="NYD71768.1"/>
    </source>
</evidence>
<dbReference type="Proteomes" id="UP000549913">
    <property type="component" value="Unassembled WGS sequence"/>
</dbReference>
<dbReference type="RefSeq" id="WP_179548649.1">
    <property type="nucleotide sequence ID" value="NZ_BSEW01000002.1"/>
</dbReference>
<proteinExistence type="predicted"/>
<dbReference type="EMBL" id="JACCBM010000001">
    <property type="protein sequence ID" value="NYD71768.1"/>
    <property type="molecule type" value="Genomic_DNA"/>
</dbReference>
<evidence type="ECO:0000256" key="2">
    <source>
        <dbReference type="SAM" id="Phobius"/>
    </source>
</evidence>
<protein>
    <submittedName>
        <fullName evidence="3">Uncharacterized protein</fullName>
    </submittedName>
</protein>
<keyword evidence="2" id="KW-0812">Transmembrane</keyword>
<keyword evidence="2" id="KW-0472">Membrane</keyword>
<dbReference type="AlphaFoldDB" id="A0A852SS23"/>
<keyword evidence="2" id="KW-1133">Transmembrane helix</keyword>
<accession>A0A852SS23</accession>
<name>A0A852SS23_9MICO</name>
<gene>
    <name evidence="3" type="ORF">BJ984_002926</name>
</gene>
<keyword evidence="4" id="KW-1185">Reference proteome</keyword>
<feature type="compositionally biased region" description="Low complexity" evidence="1">
    <location>
        <begin position="50"/>
        <end position="69"/>
    </location>
</feature>
<organism evidence="3 4">
    <name type="scientific">Herbiconiux flava</name>
    <dbReference type="NCBI Taxonomy" id="881268"/>
    <lineage>
        <taxon>Bacteria</taxon>
        <taxon>Bacillati</taxon>
        <taxon>Actinomycetota</taxon>
        <taxon>Actinomycetes</taxon>
        <taxon>Micrococcales</taxon>
        <taxon>Microbacteriaceae</taxon>
        <taxon>Herbiconiux</taxon>
    </lineage>
</organism>
<evidence type="ECO:0000256" key="1">
    <source>
        <dbReference type="SAM" id="MobiDB-lite"/>
    </source>
</evidence>
<comment type="caution">
    <text evidence="3">The sequence shown here is derived from an EMBL/GenBank/DDBJ whole genome shotgun (WGS) entry which is preliminary data.</text>
</comment>
<feature type="region of interest" description="Disordered" evidence="1">
    <location>
        <begin position="39"/>
        <end position="103"/>
    </location>
</feature>
<evidence type="ECO:0000313" key="4">
    <source>
        <dbReference type="Proteomes" id="UP000549913"/>
    </source>
</evidence>
<feature type="transmembrane region" description="Helical" evidence="2">
    <location>
        <begin position="6"/>
        <end position="31"/>
    </location>
</feature>